<dbReference type="InterPro" id="IPR020846">
    <property type="entry name" value="MFS_dom"/>
</dbReference>
<keyword evidence="1" id="KW-0472">Membrane</keyword>
<accession>A0ABW4G2U0</accession>
<evidence type="ECO:0000259" key="2">
    <source>
        <dbReference type="PROSITE" id="PS50850"/>
    </source>
</evidence>
<name>A0ABW4G2U0_9ACTN</name>
<feature type="transmembrane region" description="Helical" evidence="1">
    <location>
        <begin position="79"/>
        <end position="98"/>
    </location>
</feature>
<feature type="transmembrane region" description="Helical" evidence="1">
    <location>
        <begin position="144"/>
        <end position="165"/>
    </location>
</feature>
<evidence type="ECO:0000313" key="3">
    <source>
        <dbReference type="EMBL" id="MFD1536819.1"/>
    </source>
</evidence>
<dbReference type="RefSeq" id="WP_219527777.1">
    <property type="nucleotide sequence ID" value="NZ_JAHKRM010000003.1"/>
</dbReference>
<dbReference type="PANTHER" id="PTHR23542">
    <property type="match status" value="1"/>
</dbReference>
<keyword evidence="4" id="KW-1185">Reference proteome</keyword>
<feature type="transmembrane region" description="Helical" evidence="1">
    <location>
        <begin position="361"/>
        <end position="382"/>
    </location>
</feature>
<evidence type="ECO:0000256" key="1">
    <source>
        <dbReference type="SAM" id="Phobius"/>
    </source>
</evidence>
<feature type="domain" description="Major facilitator superfamily (MFS) profile" evidence="2">
    <location>
        <begin position="210"/>
        <end position="388"/>
    </location>
</feature>
<dbReference type="Proteomes" id="UP001597097">
    <property type="component" value="Unassembled WGS sequence"/>
</dbReference>
<feature type="transmembrane region" description="Helical" evidence="1">
    <location>
        <begin position="276"/>
        <end position="293"/>
    </location>
</feature>
<dbReference type="InterPro" id="IPR011701">
    <property type="entry name" value="MFS"/>
</dbReference>
<dbReference type="Pfam" id="PF07690">
    <property type="entry name" value="MFS_1"/>
    <property type="match status" value="1"/>
</dbReference>
<feature type="transmembrane region" description="Helical" evidence="1">
    <location>
        <begin position="104"/>
        <end position="123"/>
    </location>
</feature>
<organism evidence="3 4">
    <name type="scientific">Nonomuraea guangzhouensis</name>
    <dbReference type="NCBI Taxonomy" id="1291555"/>
    <lineage>
        <taxon>Bacteria</taxon>
        <taxon>Bacillati</taxon>
        <taxon>Actinomycetota</taxon>
        <taxon>Actinomycetes</taxon>
        <taxon>Streptosporangiales</taxon>
        <taxon>Streptosporangiaceae</taxon>
        <taxon>Nonomuraea</taxon>
    </lineage>
</organism>
<proteinExistence type="predicted"/>
<feature type="transmembrane region" description="Helical" evidence="1">
    <location>
        <begin position="299"/>
        <end position="321"/>
    </location>
</feature>
<gene>
    <name evidence="3" type="ORF">ACFSJ0_07235</name>
</gene>
<keyword evidence="1" id="KW-0812">Transmembrane</keyword>
<feature type="transmembrane region" description="Helical" evidence="1">
    <location>
        <begin position="171"/>
        <end position="192"/>
    </location>
</feature>
<feature type="transmembrane region" description="Helical" evidence="1">
    <location>
        <begin position="34"/>
        <end position="58"/>
    </location>
</feature>
<reference evidence="4" key="1">
    <citation type="journal article" date="2019" name="Int. J. Syst. Evol. Microbiol.">
        <title>The Global Catalogue of Microorganisms (GCM) 10K type strain sequencing project: providing services to taxonomists for standard genome sequencing and annotation.</title>
        <authorList>
            <consortium name="The Broad Institute Genomics Platform"/>
            <consortium name="The Broad Institute Genome Sequencing Center for Infectious Disease"/>
            <person name="Wu L."/>
            <person name="Ma J."/>
        </authorList>
    </citation>
    <scope>NUCLEOTIDE SEQUENCE [LARGE SCALE GENOMIC DNA]</scope>
    <source>
        <strain evidence="4">CGMCC 1.15399</strain>
    </source>
</reference>
<feature type="transmembrane region" description="Helical" evidence="1">
    <location>
        <begin position="241"/>
        <end position="264"/>
    </location>
</feature>
<protein>
    <submittedName>
        <fullName evidence="3">MFS transporter</fullName>
    </submittedName>
</protein>
<dbReference type="EMBL" id="JBHUCM010000007">
    <property type="protein sequence ID" value="MFD1536819.1"/>
    <property type="molecule type" value="Genomic_DNA"/>
</dbReference>
<feature type="transmembrane region" description="Helical" evidence="1">
    <location>
        <begin position="333"/>
        <end position="355"/>
    </location>
</feature>
<comment type="caution">
    <text evidence="3">The sequence shown here is derived from an EMBL/GenBank/DDBJ whole genome shotgun (WGS) entry which is preliminary data.</text>
</comment>
<keyword evidence="1" id="KW-1133">Transmembrane helix</keyword>
<dbReference type="PROSITE" id="PS50850">
    <property type="entry name" value="MFS"/>
    <property type="match status" value="1"/>
</dbReference>
<feature type="transmembrane region" description="Helical" evidence="1">
    <location>
        <begin position="213"/>
        <end position="235"/>
    </location>
</feature>
<sequence length="388" mass="38148">MGVPYRKLFGLPGVTAQAVLGFLAQLTQQVAPVGIVLVVQASSGSLVLAGLAAAAFAIGAGMARPVQGRAIDRRGPRGVLAVSALAHVTALIAVVAGAGAGWPGWTIVALAWTAGAGLPPVSVTMRVELGARLATEGRTAAYSLVYLVQELAMLTGPLLLGVLIALASASLALGVVAVAAGAGTLAFSRALRVTGPSRSAGRGRVFRHLGMRLLLVVMVLLGGAIGALDVGVPALAAARGIPAATGLLVAALSLGGVAGAAVYGARRWTAAPARRLTGLLLVFGLALGPLVLVSALPLFWVVLFAGGLMLNPALTTTSLLVDELAPGAQAEAFGWVSTAASVGAAAGSGVAGVVGQEFGPSMPFLVAAGFAGLGAALSTLLLGPTGRP</sequence>
<dbReference type="PANTHER" id="PTHR23542:SF1">
    <property type="entry name" value="MAJOR FACILITATOR SUPERFAMILY (MFS) PROFILE DOMAIN-CONTAINING PROTEIN"/>
    <property type="match status" value="1"/>
</dbReference>
<evidence type="ECO:0000313" key="4">
    <source>
        <dbReference type="Proteomes" id="UP001597097"/>
    </source>
</evidence>